<evidence type="ECO:0000313" key="2">
    <source>
        <dbReference type="EMBL" id="CAK9026672.1"/>
    </source>
</evidence>
<protein>
    <submittedName>
        <fullName evidence="2">Uncharacterized protein</fullName>
    </submittedName>
</protein>
<evidence type="ECO:0000313" key="3">
    <source>
        <dbReference type="Proteomes" id="UP001642484"/>
    </source>
</evidence>
<accession>A0ABP0KJ83</accession>
<keyword evidence="3" id="KW-1185">Reference proteome</keyword>
<evidence type="ECO:0000256" key="1">
    <source>
        <dbReference type="SAM" id="MobiDB-lite"/>
    </source>
</evidence>
<reference evidence="2 3" key="1">
    <citation type="submission" date="2024-02" db="EMBL/GenBank/DDBJ databases">
        <authorList>
            <person name="Chen Y."/>
            <person name="Shah S."/>
            <person name="Dougan E. K."/>
            <person name="Thang M."/>
            <person name="Chan C."/>
        </authorList>
    </citation>
    <scope>NUCLEOTIDE SEQUENCE [LARGE SCALE GENOMIC DNA]</scope>
</reference>
<dbReference type="Proteomes" id="UP001642484">
    <property type="component" value="Unassembled WGS sequence"/>
</dbReference>
<organism evidence="2 3">
    <name type="scientific">Durusdinium trenchii</name>
    <dbReference type="NCBI Taxonomy" id="1381693"/>
    <lineage>
        <taxon>Eukaryota</taxon>
        <taxon>Sar</taxon>
        <taxon>Alveolata</taxon>
        <taxon>Dinophyceae</taxon>
        <taxon>Suessiales</taxon>
        <taxon>Symbiodiniaceae</taxon>
        <taxon>Durusdinium</taxon>
    </lineage>
</organism>
<feature type="compositionally biased region" description="Basic and acidic residues" evidence="1">
    <location>
        <begin position="137"/>
        <end position="149"/>
    </location>
</feature>
<name>A0ABP0KJ83_9DINO</name>
<proteinExistence type="predicted"/>
<gene>
    <name evidence="2" type="ORF">CCMP2556_LOCUS16469</name>
</gene>
<sequence>MLDLKRKRTETEGLHGLILGRLGRGLPPLRQASVALVASLPEAKVHDGLGAAAPLVHSPVAGKTLFNVAFLFPPSRALVHRDLETGSAQTASDGSSFEPRIRSAGAPSSTSLRLMEKKQIPPPSRSWQTEKTNGKALEGDGDGRCQGRDQGEASVTFQHQEIEVEPDITLQKALRKELRAALRSCSSIQVLDATLTAARGKGRCPRESRRILKVLNAFWHSQGRRRRRSAMKLMSQATVTGRASPLRFG</sequence>
<feature type="region of interest" description="Disordered" evidence="1">
    <location>
        <begin position="88"/>
        <end position="149"/>
    </location>
</feature>
<dbReference type="EMBL" id="CAXAMN010008824">
    <property type="protein sequence ID" value="CAK9026672.1"/>
    <property type="molecule type" value="Genomic_DNA"/>
</dbReference>
<comment type="caution">
    <text evidence="2">The sequence shown here is derived from an EMBL/GenBank/DDBJ whole genome shotgun (WGS) entry which is preliminary data.</text>
</comment>